<dbReference type="Gene3D" id="3.40.50.10090">
    <property type="match status" value="2"/>
</dbReference>
<evidence type="ECO:0000256" key="5">
    <source>
        <dbReference type="ARBA" id="ARBA00023244"/>
    </source>
</evidence>
<comment type="function">
    <text evidence="6 9">Catalyzes cyclization of the linear tetrapyrrole, hydroxymethylbilane, to the macrocyclic uroporphyrinogen III.</text>
</comment>
<evidence type="ECO:0000313" key="12">
    <source>
        <dbReference type="EMBL" id="MCC3273962.1"/>
    </source>
</evidence>
<evidence type="ECO:0000256" key="6">
    <source>
        <dbReference type="ARBA" id="ARBA00037589"/>
    </source>
</evidence>
<dbReference type="Proteomes" id="UP001155145">
    <property type="component" value="Unassembled WGS sequence"/>
</dbReference>
<comment type="catalytic activity">
    <reaction evidence="8 9">
        <text>hydroxymethylbilane = uroporphyrinogen III + H2O</text>
        <dbReference type="Rhea" id="RHEA:18965"/>
        <dbReference type="ChEBI" id="CHEBI:15377"/>
        <dbReference type="ChEBI" id="CHEBI:57308"/>
        <dbReference type="ChEBI" id="CHEBI:57845"/>
        <dbReference type="EC" id="4.2.1.75"/>
    </reaction>
</comment>
<dbReference type="Proteomes" id="UP000829758">
    <property type="component" value="Chromosome"/>
</dbReference>
<dbReference type="EC" id="4.2.1.75" evidence="3 9"/>
<gene>
    <name evidence="12" type="ORF">LJ755_14640</name>
    <name evidence="13" type="ORF">MUK71_11930</name>
</gene>
<evidence type="ECO:0000256" key="2">
    <source>
        <dbReference type="ARBA" id="ARBA00008133"/>
    </source>
</evidence>
<dbReference type="GO" id="GO:0006780">
    <property type="term" value="P:uroporphyrinogen III biosynthetic process"/>
    <property type="evidence" value="ECO:0007669"/>
    <property type="project" value="UniProtKB-UniRule"/>
</dbReference>
<keyword evidence="4 9" id="KW-0456">Lyase</keyword>
<sequence>MAATRHNGPDLTGLSVVLPRTPDRASAMVRELEDCGAAVALMPLIDFQFPADTAALDGALNALRAGRFAWVVFTSVTTVRAVTHRCAALGILPGSVVPADTRIAAVGAGTRHALEEAGFDVDFMPDSDQSARGLAASWPDPSGSDPEGGDLRVLLPQADIADPSLHDALTALGWEVRAVTAYCTVDFPAPGMRFTPEVPADGLLDASAFRALAPAGPRAVVLTSPSIALRFATRCSPVPAGTLLVAIGDSTAAQMRGLHLPLHAVAEHPTPKGIAQALSVAMSTGSKN</sequence>
<comment type="similarity">
    <text evidence="2 9">Belongs to the uroporphyrinogen-III synthase family.</text>
</comment>
<evidence type="ECO:0000256" key="7">
    <source>
        <dbReference type="ARBA" id="ARBA00040167"/>
    </source>
</evidence>
<dbReference type="PANTHER" id="PTHR38042">
    <property type="entry name" value="UROPORPHYRINOGEN-III SYNTHASE, CHLOROPLASTIC"/>
    <property type="match status" value="1"/>
</dbReference>
<dbReference type="InterPro" id="IPR039793">
    <property type="entry name" value="UROS/Hem4"/>
</dbReference>
<dbReference type="GO" id="GO:0006782">
    <property type="term" value="P:protoporphyrinogen IX biosynthetic process"/>
    <property type="evidence" value="ECO:0007669"/>
    <property type="project" value="UniProtKB-UniRule"/>
</dbReference>
<dbReference type="RefSeq" id="WP_227929556.1">
    <property type="nucleotide sequence ID" value="NZ_CP094984.1"/>
</dbReference>
<name>A0A9X1MAJ3_9MICC</name>
<organism evidence="12 15">
    <name type="scientific">Arthrobacter zhangbolii</name>
    <dbReference type="NCBI Taxonomy" id="2886936"/>
    <lineage>
        <taxon>Bacteria</taxon>
        <taxon>Bacillati</taxon>
        <taxon>Actinomycetota</taxon>
        <taxon>Actinomycetes</taxon>
        <taxon>Micrococcales</taxon>
        <taxon>Micrococcaceae</taxon>
        <taxon>Arthrobacter</taxon>
    </lineage>
</organism>
<accession>A0A9X1MAJ3</accession>
<dbReference type="GO" id="GO:0004852">
    <property type="term" value="F:uroporphyrinogen-III synthase activity"/>
    <property type="evidence" value="ECO:0007669"/>
    <property type="project" value="UniProtKB-UniRule"/>
</dbReference>
<evidence type="ECO:0000313" key="13">
    <source>
        <dbReference type="EMBL" id="UON91307.1"/>
    </source>
</evidence>
<feature type="region of interest" description="Disordered" evidence="10">
    <location>
        <begin position="128"/>
        <end position="148"/>
    </location>
</feature>
<evidence type="ECO:0000256" key="3">
    <source>
        <dbReference type="ARBA" id="ARBA00013109"/>
    </source>
</evidence>
<keyword evidence="5 9" id="KW-0627">Porphyrin biosynthesis</keyword>
<evidence type="ECO:0000256" key="9">
    <source>
        <dbReference type="RuleBase" id="RU366031"/>
    </source>
</evidence>
<dbReference type="SUPFAM" id="SSF69618">
    <property type="entry name" value="HemD-like"/>
    <property type="match status" value="1"/>
</dbReference>
<evidence type="ECO:0000256" key="1">
    <source>
        <dbReference type="ARBA" id="ARBA00004772"/>
    </source>
</evidence>
<dbReference type="InterPro" id="IPR036108">
    <property type="entry name" value="4pyrrol_syn_uPrphyn_synt_sf"/>
</dbReference>
<evidence type="ECO:0000256" key="10">
    <source>
        <dbReference type="SAM" id="MobiDB-lite"/>
    </source>
</evidence>
<dbReference type="Pfam" id="PF02602">
    <property type="entry name" value="HEM4"/>
    <property type="match status" value="1"/>
</dbReference>
<evidence type="ECO:0000256" key="4">
    <source>
        <dbReference type="ARBA" id="ARBA00023239"/>
    </source>
</evidence>
<feature type="domain" description="Tetrapyrrole biosynthesis uroporphyrinogen III synthase" evidence="11">
    <location>
        <begin position="27"/>
        <end position="275"/>
    </location>
</feature>
<evidence type="ECO:0000313" key="14">
    <source>
        <dbReference type="Proteomes" id="UP000829758"/>
    </source>
</evidence>
<evidence type="ECO:0000259" key="11">
    <source>
        <dbReference type="Pfam" id="PF02602"/>
    </source>
</evidence>
<proteinExistence type="inferred from homology"/>
<dbReference type="PANTHER" id="PTHR38042:SF1">
    <property type="entry name" value="UROPORPHYRINOGEN-III SYNTHASE, CHLOROPLASTIC"/>
    <property type="match status" value="1"/>
</dbReference>
<protein>
    <recommendedName>
        <fullName evidence="7 9">Uroporphyrinogen-III synthase</fullName>
        <ecNumber evidence="3 9">4.2.1.75</ecNumber>
    </recommendedName>
</protein>
<evidence type="ECO:0000256" key="8">
    <source>
        <dbReference type="ARBA" id="ARBA00048617"/>
    </source>
</evidence>
<evidence type="ECO:0000313" key="15">
    <source>
        <dbReference type="Proteomes" id="UP001155145"/>
    </source>
</evidence>
<dbReference type="AlphaFoldDB" id="A0A9X1MAJ3"/>
<dbReference type="EMBL" id="JAJFZT010000010">
    <property type="protein sequence ID" value="MCC3273962.1"/>
    <property type="molecule type" value="Genomic_DNA"/>
</dbReference>
<dbReference type="EMBL" id="CP094984">
    <property type="protein sequence ID" value="UON91307.1"/>
    <property type="molecule type" value="Genomic_DNA"/>
</dbReference>
<comment type="pathway">
    <text evidence="1 9">Porphyrin-containing compound metabolism; protoporphyrin-IX biosynthesis; coproporphyrinogen-III from 5-aminolevulinate: step 3/4.</text>
</comment>
<dbReference type="InterPro" id="IPR003754">
    <property type="entry name" value="4pyrrol_synth_uPrphyn_synth"/>
</dbReference>
<keyword evidence="14" id="KW-1185">Reference proteome</keyword>
<dbReference type="CDD" id="cd06578">
    <property type="entry name" value="HemD"/>
    <property type="match status" value="1"/>
</dbReference>
<reference evidence="12" key="1">
    <citation type="submission" date="2021-10" db="EMBL/GenBank/DDBJ databases">
        <title>Novel species in genus Arthrobacter.</title>
        <authorList>
            <person name="Liu Y."/>
        </authorList>
    </citation>
    <scope>NUCLEOTIDE SEQUENCE</scope>
    <source>
        <strain evidence="12">Zg-Y462</strain>
        <strain evidence="14">zg-Y462</strain>
    </source>
</reference>